<dbReference type="SUPFAM" id="SSF56784">
    <property type="entry name" value="HAD-like"/>
    <property type="match status" value="1"/>
</dbReference>
<dbReference type="Proteomes" id="UP000272400">
    <property type="component" value="Unassembled WGS sequence"/>
</dbReference>
<dbReference type="InterPro" id="IPR050155">
    <property type="entry name" value="HAD-like_hydrolase_sf"/>
</dbReference>
<dbReference type="SFLD" id="SFLDS00003">
    <property type="entry name" value="Haloacid_Dehalogenase"/>
    <property type="match status" value="1"/>
</dbReference>
<dbReference type="GO" id="GO:0008967">
    <property type="term" value="F:phosphoglycolate phosphatase activity"/>
    <property type="evidence" value="ECO:0007669"/>
    <property type="project" value="TreeGrafter"/>
</dbReference>
<comment type="caution">
    <text evidence="1">The sequence shown here is derived from an EMBL/GenBank/DDBJ whole genome shotgun (WGS) entry which is preliminary data.</text>
</comment>
<proteinExistence type="predicted"/>
<dbReference type="SFLD" id="SFLDG01129">
    <property type="entry name" value="C1.5:_HAD__Beta-PGM__Phosphata"/>
    <property type="match status" value="1"/>
</dbReference>
<keyword evidence="2" id="KW-1185">Reference proteome</keyword>
<dbReference type="PANTHER" id="PTHR43434">
    <property type="entry name" value="PHOSPHOGLYCOLATE PHOSPHATASE"/>
    <property type="match status" value="1"/>
</dbReference>
<protein>
    <submittedName>
        <fullName evidence="1">Phosphoglycolate phosphatase-like HAD superfamily hydrolase</fullName>
    </submittedName>
</protein>
<dbReference type="InterPro" id="IPR023198">
    <property type="entry name" value="PGP-like_dom2"/>
</dbReference>
<sequence>MLWDVDHTLVSIKGLTREIYGGVLLSLTGVELATMAVMGGRTERAIITDVLRVHGLEVDAELVEAVAEAVSREYVVRSAEIAGRGFVREGAREVLGVLAGRGDVVQSLLTGNTEAIARTKLGAFGLAEFVDFSVGAYGMDDLDRPPLVKLARERAAAKYGEMFDEESTVLIGDTLDDVRAGREGGARVVGVATGTSTVDELKRAGADHVLADLSDTATTVRAVLDLSGP</sequence>
<accession>A0A3N1D1N0</accession>
<reference evidence="1 2" key="1">
    <citation type="submission" date="2018-11" db="EMBL/GenBank/DDBJ databases">
        <title>Sequencing the genomes of 1000 actinobacteria strains.</title>
        <authorList>
            <person name="Klenk H.-P."/>
        </authorList>
    </citation>
    <scope>NUCLEOTIDE SEQUENCE [LARGE SCALE GENOMIC DNA]</scope>
    <source>
        <strain evidence="1 2">DSM 44254</strain>
    </source>
</reference>
<dbReference type="EMBL" id="RJKE01000001">
    <property type="protein sequence ID" value="ROO87447.1"/>
    <property type="molecule type" value="Genomic_DNA"/>
</dbReference>
<keyword evidence="1" id="KW-0378">Hydrolase</keyword>
<name>A0A3N1D1N0_9ACTN</name>
<organism evidence="1 2">
    <name type="scientific">Actinocorallia herbida</name>
    <dbReference type="NCBI Taxonomy" id="58109"/>
    <lineage>
        <taxon>Bacteria</taxon>
        <taxon>Bacillati</taxon>
        <taxon>Actinomycetota</taxon>
        <taxon>Actinomycetes</taxon>
        <taxon>Streptosporangiales</taxon>
        <taxon>Thermomonosporaceae</taxon>
        <taxon>Actinocorallia</taxon>
    </lineage>
</organism>
<evidence type="ECO:0000313" key="1">
    <source>
        <dbReference type="EMBL" id="ROO87447.1"/>
    </source>
</evidence>
<dbReference type="AlphaFoldDB" id="A0A3N1D1N0"/>
<dbReference type="PANTHER" id="PTHR43434:SF1">
    <property type="entry name" value="PHOSPHOGLYCOLATE PHOSPHATASE"/>
    <property type="match status" value="1"/>
</dbReference>
<dbReference type="GO" id="GO:0006281">
    <property type="term" value="P:DNA repair"/>
    <property type="evidence" value="ECO:0007669"/>
    <property type="project" value="TreeGrafter"/>
</dbReference>
<dbReference type="Pfam" id="PF13242">
    <property type="entry name" value="Hydrolase_like"/>
    <property type="match status" value="1"/>
</dbReference>
<dbReference type="InterPro" id="IPR036412">
    <property type="entry name" value="HAD-like_sf"/>
</dbReference>
<gene>
    <name evidence="1" type="ORF">EDD29_5055</name>
</gene>
<dbReference type="InterPro" id="IPR023214">
    <property type="entry name" value="HAD_sf"/>
</dbReference>
<dbReference type="Gene3D" id="3.40.50.1000">
    <property type="entry name" value="HAD superfamily/HAD-like"/>
    <property type="match status" value="1"/>
</dbReference>
<dbReference type="Gene3D" id="1.10.150.240">
    <property type="entry name" value="Putative phosphatase, domain 2"/>
    <property type="match status" value="1"/>
</dbReference>
<evidence type="ECO:0000313" key="2">
    <source>
        <dbReference type="Proteomes" id="UP000272400"/>
    </source>
</evidence>